<name>A0ABT5VPI8_9BACT</name>
<sequence>MKNFTIKLTFAVIISAFVFSSAQAQMEKEDLSLNYSYIGEGDSGSHQKIAFSKFEAKANLYRKLTKKGALYFHTVSYANMNIDYSAELGIPTELEQFHSFSYSIGASVPLKNEWRLTGVFSPTLASNFEGDVQFNDLQFLGIIFLGKAINKLKNLHLNIGAMYSNTLGSPTPLPYFSLTWKPNKQLTYELGFPNTGITYKVNEKLSLGSKLFIAGDNLRLGDNLVYQNESTPIDNIRLTNFGWGLEAQKKFGKHFKLKLAGGHTFSRKFEFNDGSKVVEDFDLDNNFYGTVGLSILF</sequence>
<keyword evidence="4" id="KW-1185">Reference proteome</keyword>
<dbReference type="Pfam" id="PF19783">
    <property type="entry name" value="DUF6268"/>
    <property type="match status" value="1"/>
</dbReference>
<evidence type="ECO:0000256" key="1">
    <source>
        <dbReference type="SAM" id="SignalP"/>
    </source>
</evidence>
<dbReference type="EMBL" id="JAKJSC010000001">
    <property type="protein sequence ID" value="MDE5417165.1"/>
    <property type="molecule type" value="Genomic_DNA"/>
</dbReference>
<evidence type="ECO:0000313" key="3">
    <source>
        <dbReference type="EMBL" id="MDE5417165.1"/>
    </source>
</evidence>
<keyword evidence="1" id="KW-0732">Signal</keyword>
<proteinExistence type="predicted"/>
<reference evidence="3 4" key="1">
    <citation type="submission" date="2022-01" db="EMBL/GenBank/DDBJ databases">
        <title>Labilibaculum sp. nov, a marine bacterium isolated from Antarctica.</title>
        <authorList>
            <person name="Dai W."/>
        </authorList>
    </citation>
    <scope>NUCLEOTIDE SEQUENCE [LARGE SCALE GENOMIC DNA]</scope>
    <source>
        <strain evidence="3 4">DW002</strain>
    </source>
</reference>
<comment type="caution">
    <text evidence="3">The sequence shown here is derived from an EMBL/GenBank/DDBJ whole genome shotgun (WGS) entry which is preliminary data.</text>
</comment>
<feature type="chain" id="PRO_5046589261" evidence="1">
    <location>
        <begin position="25"/>
        <end position="297"/>
    </location>
</feature>
<evidence type="ECO:0000313" key="4">
    <source>
        <dbReference type="Proteomes" id="UP001528920"/>
    </source>
</evidence>
<feature type="signal peptide" evidence="1">
    <location>
        <begin position="1"/>
        <end position="24"/>
    </location>
</feature>
<organism evidence="3 4">
    <name type="scientific">Paralabilibaculum antarcticum</name>
    <dbReference type="NCBI Taxonomy" id="2912572"/>
    <lineage>
        <taxon>Bacteria</taxon>
        <taxon>Pseudomonadati</taxon>
        <taxon>Bacteroidota</taxon>
        <taxon>Bacteroidia</taxon>
        <taxon>Marinilabiliales</taxon>
        <taxon>Marinifilaceae</taxon>
        <taxon>Paralabilibaculum</taxon>
    </lineage>
</organism>
<dbReference type="RefSeq" id="WP_275108502.1">
    <property type="nucleotide sequence ID" value="NZ_JAKJSC010000001.1"/>
</dbReference>
<evidence type="ECO:0000259" key="2">
    <source>
        <dbReference type="Pfam" id="PF19783"/>
    </source>
</evidence>
<protein>
    <submittedName>
        <fullName evidence="3">DUF6268 family outer membrane beta-barrel protein</fullName>
    </submittedName>
</protein>
<gene>
    <name evidence="3" type="ORF">L3049_04015</name>
</gene>
<dbReference type="InterPro" id="IPR046235">
    <property type="entry name" value="DUF6268"/>
</dbReference>
<feature type="domain" description="DUF6268" evidence="2">
    <location>
        <begin position="51"/>
        <end position="294"/>
    </location>
</feature>
<accession>A0ABT5VPI8</accession>
<dbReference type="Proteomes" id="UP001528920">
    <property type="component" value="Unassembled WGS sequence"/>
</dbReference>